<feature type="domain" description="FtsK" evidence="5">
    <location>
        <begin position="226"/>
        <end position="413"/>
    </location>
</feature>
<dbReference type="PANTHER" id="PTHR22683:SF41">
    <property type="entry name" value="DNA TRANSLOCASE FTSK"/>
    <property type="match status" value="1"/>
</dbReference>
<evidence type="ECO:0000256" key="4">
    <source>
        <dbReference type="SAM" id="Phobius"/>
    </source>
</evidence>
<sequence length="484" mass="51969">MTPWIPDFAPRIPGLTVERLQAWLPTIITVAVVLVAVVVALVVTSRLLRRVAPRTHWYLIGFPLLRLRMRHSWRHLCLNADLTGTDRPTTGQLGPLLVKGRPIMPVLPLLTRIRPRSFGATAVILLHPGQVPEPFVNAAEAMAHAWQVHAVRVDARLRGRVRLTILTADPLTSPRAGAGGGAWTIEPPQRSAAVASDPQDAITKSVTAAVAVPADLAAEVGHREDGQRWAIDLATFPHWLITGATQSGKSTLINAAVARWASRPVALVGIDCKGGMELAPHAPRLSALATDRAEAADILAELVAETQRRMRLCRQHGARNIWQLPEPVRPVPVIVVVDELAELYLVASRADKDEALRATTHLLRLAQLGAALGVHVIVAGQRVGSDLGPGVTALRAQLAGRICLQVNDPETADMTLGDLYPDAVEAAQQIDPAVKGVAVTTAEHSGWIRARSVYLPPEHLAAVIAGTAHLAPVLPGLTPPERRE</sequence>
<dbReference type="PROSITE" id="PS50901">
    <property type="entry name" value="FTSK"/>
    <property type="match status" value="1"/>
</dbReference>
<name>A0ABS1YG53_9ACTN</name>
<dbReference type="SMART" id="SM00382">
    <property type="entry name" value="AAA"/>
    <property type="match status" value="1"/>
</dbReference>
<dbReference type="RefSeq" id="WP_203148870.1">
    <property type="nucleotide sequence ID" value="NZ_JAEVHL010000054.1"/>
</dbReference>
<dbReference type="Gene3D" id="3.40.50.300">
    <property type="entry name" value="P-loop containing nucleotide triphosphate hydrolases"/>
    <property type="match status" value="1"/>
</dbReference>
<evidence type="ECO:0000256" key="3">
    <source>
        <dbReference type="PROSITE-ProRule" id="PRU00289"/>
    </source>
</evidence>
<feature type="transmembrane region" description="Helical" evidence="4">
    <location>
        <begin position="20"/>
        <end position="44"/>
    </location>
</feature>
<keyword evidence="4" id="KW-0472">Membrane</keyword>
<keyword evidence="4" id="KW-1133">Transmembrane helix</keyword>
<keyword evidence="4" id="KW-0812">Transmembrane</keyword>
<gene>
    <name evidence="6" type="ORF">JM949_13635</name>
</gene>
<reference evidence="6 7" key="1">
    <citation type="submission" date="2021-01" db="EMBL/GenBank/DDBJ databases">
        <title>Draft genome sequence of Micromonospora sp. strain STR1s_6.</title>
        <authorList>
            <person name="Karlyshev A."/>
            <person name="Jawad R."/>
        </authorList>
    </citation>
    <scope>NUCLEOTIDE SEQUENCE [LARGE SCALE GENOMIC DNA]</scope>
    <source>
        <strain evidence="6 7">STR1S-6</strain>
    </source>
</reference>
<dbReference type="InterPro" id="IPR050206">
    <property type="entry name" value="FtsK/SpoIIIE/SftA"/>
</dbReference>
<evidence type="ECO:0000259" key="5">
    <source>
        <dbReference type="PROSITE" id="PS50901"/>
    </source>
</evidence>
<feature type="binding site" evidence="3">
    <location>
        <begin position="243"/>
        <end position="250"/>
    </location>
    <ligand>
        <name>ATP</name>
        <dbReference type="ChEBI" id="CHEBI:30616"/>
    </ligand>
</feature>
<evidence type="ECO:0000313" key="6">
    <source>
        <dbReference type="EMBL" id="MBM0276395.1"/>
    </source>
</evidence>
<dbReference type="Pfam" id="PF01580">
    <property type="entry name" value="FtsK_SpoIIIE"/>
    <property type="match status" value="2"/>
</dbReference>
<dbReference type="InterPro" id="IPR027417">
    <property type="entry name" value="P-loop_NTPase"/>
</dbReference>
<protein>
    <recommendedName>
        <fullName evidence="5">FtsK domain-containing protein</fullName>
    </recommendedName>
</protein>
<organism evidence="6 7">
    <name type="scientific">Micromonospora tarensis</name>
    <dbReference type="NCBI Taxonomy" id="2806100"/>
    <lineage>
        <taxon>Bacteria</taxon>
        <taxon>Bacillati</taxon>
        <taxon>Actinomycetota</taxon>
        <taxon>Actinomycetes</taxon>
        <taxon>Micromonosporales</taxon>
        <taxon>Micromonosporaceae</taxon>
        <taxon>Micromonospora</taxon>
    </lineage>
</organism>
<proteinExistence type="predicted"/>
<dbReference type="EMBL" id="JAEVHL010000054">
    <property type="protein sequence ID" value="MBM0276395.1"/>
    <property type="molecule type" value="Genomic_DNA"/>
</dbReference>
<dbReference type="SUPFAM" id="SSF52540">
    <property type="entry name" value="P-loop containing nucleoside triphosphate hydrolases"/>
    <property type="match status" value="1"/>
</dbReference>
<accession>A0ABS1YG53</accession>
<keyword evidence="7" id="KW-1185">Reference proteome</keyword>
<dbReference type="InterPro" id="IPR002543">
    <property type="entry name" value="FtsK_dom"/>
</dbReference>
<dbReference type="Proteomes" id="UP000622245">
    <property type="component" value="Unassembled WGS sequence"/>
</dbReference>
<keyword evidence="2 3" id="KW-0067">ATP-binding</keyword>
<evidence type="ECO:0000256" key="1">
    <source>
        <dbReference type="ARBA" id="ARBA00022741"/>
    </source>
</evidence>
<evidence type="ECO:0000256" key="2">
    <source>
        <dbReference type="ARBA" id="ARBA00022840"/>
    </source>
</evidence>
<dbReference type="PANTHER" id="PTHR22683">
    <property type="entry name" value="SPORULATION PROTEIN RELATED"/>
    <property type="match status" value="1"/>
</dbReference>
<evidence type="ECO:0000313" key="7">
    <source>
        <dbReference type="Proteomes" id="UP000622245"/>
    </source>
</evidence>
<keyword evidence="1 3" id="KW-0547">Nucleotide-binding</keyword>
<comment type="caution">
    <text evidence="6">The sequence shown here is derived from an EMBL/GenBank/DDBJ whole genome shotgun (WGS) entry which is preliminary data.</text>
</comment>
<dbReference type="InterPro" id="IPR003593">
    <property type="entry name" value="AAA+_ATPase"/>
</dbReference>